<dbReference type="EMBL" id="RJKE01000001">
    <property type="protein sequence ID" value="ROO87005.1"/>
    <property type="molecule type" value="Genomic_DNA"/>
</dbReference>
<accession>A0A3N1D0E6</accession>
<gene>
    <name evidence="1" type="ORF">EDD29_4593</name>
</gene>
<evidence type="ECO:0008006" key="3">
    <source>
        <dbReference type="Google" id="ProtNLM"/>
    </source>
</evidence>
<comment type="caution">
    <text evidence="1">The sequence shown here is derived from an EMBL/GenBank/DDBJ whole genome shotgun (WGS) entry which is preliminary data.</text>
</comment>
<proteinExistence type="predicted"/>
<evidence type="ECO:0000313" key="1">
    <source>
        <dbReference type="EMBL" id="ROO87005.1"/>
    </source>
</evidence>
<organism evidence="1 2">
    <name type="scientific">Actinocorallia herbida</name>
    <dbReference type="NCBI Taxonomy" id="58109"/>
    <lineage>
        <taxon>Bacteria</taxon>
        <taxon>Bacillati</taxon>
        <taxon>Actinomycetota</taxon>
        <taxon>Actinomycetes</taxon>
        <taxon>Streptosporangiales</taxon>
        <taxon>Thermomonosporaceae</taxon>
        <taxon>Actinocorallia</taxon>
    </lineage>
</organism>
<evidence type="ECO:0000313" key="2">
    <source>
        <dbReference type="Proteomes" id="UP000272400"/>
    </source>
</evidence>
<dbReference type="AlphaFoldDB" id="A0A3N1D0E6"/>
<dbReference type="Proteomes" id="UP000272400">
    <property type="component" value="Unassembled WGS sequence"/>
</dbReference>
<protein>
    <recommendedName>
        <fullName evidence="3">HEAT repeat protein</fullName>
    </recommendedName>
</protein>
<reference evidence="1 2" key="1">
    <citation type="submission" date="2018-11" db="EMBL/GenBank/DDBJ databases">
        <title>Sequencing the genomes of 1000 actinobacteria strains.</title>
        <authorList>
            <person name="Klenk H.-P."/>
        </authorList>
    </citation>
    <scope>NUCLEOTIDE SEQUENCE [LARGE SCALE GENOMIC DNA]</scope>
    <source>
        <strain evidence="1 2">DSM 44254</strain>
    </source>
</reference>
<sequence length="375" mass="41217">MAELAQVLGRWSAAADIAVADEPTARRLADVFIERGYTQVLLAPCAYRGRWGDEQGWRVLAWDDGPYPDDDVEWWTAEERRFVERLKDAYGVRHPSPPELGSLDGLLVDRTTEEVRELRLASFAHTPPRARSAVVARLLDHGPPSPSGEGEPIALTGLDDVDWSALDHAYGSADDTPEILRALAANDEGWSDAAYEYFSAIVHQDTVYPATGRTIPFLVQLALSPSLLPERRLELLRDLLYIAAQNTWALCEADGNGPGALTTRAVAEAVPDLLTLWERAPQAHRARLLLLATLDPSAAVPHLGRFTEFRAELDGPSPTLDLALALIAQDEPRAQDLALQTTTWDVRTPACLAEDLPLRARLINVLLHLADDELG</sequence>
<dbReference type="RefSeq" id="WP_170201515.1">
    <property type="nucleotide sequence ID" value="NZ_RJKE01000001.1"/>
</dbReference>
<keyword evidence="2" id="KW-1185">Reference proteome</keyword>
<name>A0A3N1D0E6_9ACTN</name>